<evidence type="ECO:0000313" key="3">
    <source>
        <dbReference type="Proteomes" id="UP000199421"/>
    </source>
</evidence>
<dbReference type="PROSITE" id="PS51257">
    <property type="entry name" value="PROKAR_LIPOPROTEIN"/>
    <property type="match status" value="1"/>
</dbReference>
<evidence type="ECO:0000256" key="1">
    <source>
        <dbReference type="SAM" id="SignalP"/>
    </source>
</evidence>
<feature type="chain" id="PRO_5011474301" evidence="1">
    <location>
        <begin position="25"/>
        <end position="215"/>
    </location>
</feature>
<gene>
    <name evidence="2" type="ORF">SAMN05661044_04704</name>
</gene>
<dbReference type="EMBL" id="FOAF01000009">
    <property type="protein sequence ID" value="SEM26005.1"/>
    <property type="molecule type" value="Genomic_DNA"/>
</dbReference>
<dbReference type="STRING" id="407022.SAMN05661044_04704"/>
<feature type="signal peptide" evidence="1">
    <location>
        <begin position="1"/>
        <end position="24"/>
    </location>
</feature>
<dbReference type="Proteomes" id="UP000199421">
    <property type="component" value="Unassembled WGS sequence"/>
</dbReference>
<keyword evidence="3" id="KW-1185">Reference proteome</keyword>
<protein>
    <submittedName>
        <fullName evidence="2">Uncharacterized protein</fullName>
    </submittedName>
</protein>
<name>A0A1H7WXG2_OLID1</name>
<sequence length="215" mass="23954">MNKLRNYFSFVLIAASAMAFTACSKDDPIPEQDQEEVGKTLILLEEVDWHGDFRTGHSHAIDGAKIDTISFDEKGLPPVGFHLHLTEGKSYKMSLIAYDFAGRELQQTFLDRADIHQVVILGAPDGILDYTYGDADNAQVGVTGYLHVLEVAPTFTLQYLLRHLNEGVKAGLTAEDWNNKDYQSKFAGATDLDLKFEIHPVEGDGHVHEEGEHDH</sequence>
<evidence type="ECO:0000313" key="2">
    <source>
        <dbReference type="EMBL" id="SEM26005.1"/>
    </source>
</evidence>
<proteinExistence type="predicted"/>
<organism evidence="2 3">
    <name type="scientific">Olivibacter domesticus</name>
    <name type="common">Pseudosphingobacterium domesticum</name>
    <dbReference type="NCBI Taxonomy" id="407022"/>
    <lineage>
        <taxon>Bacteria</taxon>
        <taxon>Pseudomonadati</taxon>
        <taxon>Bacteroidota</taxon>
        <taxon>Sphingobacteriia</taxon>
        <taxon>Sphingobacteriales</taxon>
        <taxon>Sphingobacteriaceae</taxon>
        <taxon>Olivibacter</taxon>
    </lineage>
</organism>
<keyword evidence="1" id="KW-0732">Signal</keyword>
<dbReference type="AlphaFoldDB" id="A0A1H7WXG2"/>
<accession>A0A1H7WXG2</accession>
<reference evidence="3" key="1">
    <citation type="submission" date="2016-10" db="EMBL/GenBank/DDBJ databases">
        <authorList>
            <person name="Varghese N."/>
            <person name="Submissions S."/>
        </authorList>
    </citation>
    <scope>NUCLEOTIDE SEQUENCE [LARGE SCALE GENOMIC DNA]</scope>
    <source>
        <strain evidence="3">DSM 18733</strain>
    </source>
</reference>
<dbReference type="RefSeq" id="WP_093329732.1">
    <property type="nucleotide sequence ID" value="NZ_FOAF01000009.1"/>
</dbReference>
<dbReference type="OrthoDB" id="978436at2"/>